<dbReference type="InterPro" id="IPR001279">
    <property type="entry name" value="Metallo-B-lactamas"/>
</dbReference>
<dbReference type="SUPFAM" id="SSF56281">
    <property type="entry name" value="Metallo-hydrolase/oxidoreductase"/>
    <property type="match status" value="1"/>
</dbReference>
<sequence>MLEQFQRGDMTFTWLNGGVTHMDGGAMFGVVPKPLWSKKYPCNEQNQVELRTDPILLQVEGRNILIDTGIGNRKFTDKQMRNFGIFEEAKLEESLQHLGLTCRDIDTVLMTHMHFDHASGLARYNEVGELVPTFENATVIVQETEWEELLHPNIRSRSTYFEMNWKPIRHQVETYEDVYEVVEGIRLIHTGGHSAGHAILKIDRKGEHIVHMADLMPTHAHQNALWVLAFDDYPMDSIAMKQEHLLPAIKQNAWFLFYHDYKYRALKLDENGSVIGSLERQRK</sequence>
<dbReference type="CDD" id="cd07728">
    <property type="entry name" value="YtnP-like_MBL-fold"/>
    <property type="match status" value="1"/>
</dbReference>
<feature type="domain" description="Metallo-beta-lactamase" evidence="5">
    <location>
        <begin position="51"/>
        <end position="259"/>
    </location>
</feature>
<dbReference type="InterPro" id="IPR051013">
    <property type="entry name" value="MBL_superfamily_lactonases"/>
</dbReference>
<protein>
    <submittedName>
        <fullName evidence="6">Glyoxylase-like metal-dependent hydrolase (Beta-lactamase superfamily II)</fullName>
    </submittedName>
</protein>
<evidence type="ECO:0000256" key="1">
    <source>
        <dbReference type="ARBA" id="ARBA00007749"/>
    </source>
</evidence>
<dbReference type="SMART" id="SM00849">
    <property type="entry name" value="Lactamase_B"/>
    <property type="match status" value="1"/>
</dbReference>
<dbReference type="Gene3D" id="3.60.15.10">
    <property type="entry name" value="Ribonuclease Z/Hydroxyacylglutathione hydrolase-like"/>
    <property type="match status" value="1"/>
</dbReference>
<keyword evidence="3 6" id="KW-0378">Hydrolase</keyword>
<dbReference type="GO" id="GO:0016787">
    <property type="term" value="F:hydrolase activity"/>
    <property type="evidence" value="ECO:0007669"/>
    <property type="project" value="UniProtKB-KW"/>
</dbReference>
<dbReference type="Proteomes" id="UP000551878">
    <property type="component" value="Unassembled WGS sequence"/>
</dbReference>
<dbReference type="EMBL" id="JACHHB010000003">
    <property type="protein sequence ID" value="MBB5172793.1"/>
    <property type="molecule type" value="Genomic_DNA"/>
</dbReference>
<dbReference type="GO" id="GO:0046872">
    <property type="term" value="F:metal ion binding"/>
    <property type="evidence" value="ECO:0007669"/>
    <property type="project" value="UniProtKB-KW"/>
</dbReference>
<evidence type="ECO:0000259" key="5">
    <source>
        <dbReference type="SMART" id="SM00849"/>
    </source>
</evidence>
<evidence type="ECO:0000313" key="7">
    <source>
        <dbReference type="Proteomes" id="UP000551878"/>
    </source>
</evidence>
<keyword evidence="2" id="KW-0479">Metal-binding</keyword>
<dbReference type="InterPro" id="IPR036866">
    <property type="entry name" value="RibonucZ/Hydroxyglut_hydro"/>
</dbReference>
<dbReference type="Pfam" id="PF00753">
    <property type="entry name" value="Lactamase_B"/>
    <property type="match status" value="1"/>
</dbReference>
<name>A0A840QN74_9BACI</name>
<dbReference type="AlphaFoldDB" id="A0A840QN74"/>
<evidence type="ECO:0000256" key="2">
    <source>
        <dbReference type="ARBA" id="ARBA00022723"/>
    </source>
</evidence>
<evidence type="ECO:0000313" key="6">
    <source>
        <dbReference type="EMBL" id="MBB5172793.1"/>
    </source>
</evidence>
<gene>
    <name evidence="6" type="ORF">HNQ41_000937</name>
</gene>
<keyword evidence="4" id="KW-0862">Zinc</keyword>
<comment type="caution">
    <text evidence="6">The sequence shown here is derived from an EMBL/GenBank/DDBJ whole genome shotgun (WGS) entry which is preliminary data.</text>
</comment>
<proteinExistence type="inferred from homology"/>
<evidence type="ECO:0000256" key="4">
    <source>
        <dbReference type="ARBA" id="ARBA00022833"/>
    </source>
</evidence>
<evidence type="ECO:0000256" key="3">
    <source>
        <dbReference type="ARBA" id="ARBA00022801"/>
    </source>
</evidence>
<keyword evidence="7" id="KW-1185">Reference proteome</keyword>
<dbReference type="PANTHER" id="PTHR42978">
    <property type="entry name" value="QUORUM-QUENCHING LACTONASE YTNP-RELATED-RELATED"/>
    <property type="match status" value="1"/>
</dbReference>
<organism evidence="6 7">
    <name type="scientific">Texcoconibacillus texcoconensis</name>
    <dbReference type="NCBI Taxonomy" id="1095777"/>
    <lineage>
        <taxon>Bacteria</taxon>
        <taxon>Bacillati</taxon>
        <taxon>Bacillota</taxon>
        <taxon>Bacilli</taxon>
        <taxon>Bacillales</taxon>
        <taxon>Bacillaceae</taxon>
        <taxon>Texcoconibacillus</taxon>
    </lineage>
</organism>
<comment type="similarity">
    <text evidence="1">Belongs to the metallo-beta-lactamase superfamily.</text>
</comment>
<reference evidence="6 7" key="1">
    <citation type="submission" date="2020-08" db="EMBL/GenBank/DDBJ databases">
        <title>Genomic Encyclopedia of Type Strains, Phase IV (KMG-IV): sequencing the most valuable type-strain genomes for metagenomic binning, comparative biology and taxonomic classification.</title>
        <authorList>
            <person name="Goeker M."/>
        </authorList>
    </citation>
    <scope>NUCLEOTIDE SEQUENCE [LARGE SCALE GENOMIC DNA]</scope>
    <source>
        <strain evidence="6 7">DSM 24696</strain>
    </source>
</reference>
<accession>A0A840QN74</accession>
<dbReference type="PANTHER" id="PTHR42978:SF6">
    <property type="entry name" value="QUORUM-QUENCHING LACTONASE YTNP-RELATED"/>
    <property type="match status" value="1"/>
</dbReference>